<dbReference type="InterPro" id="IPR036188">
    <property type="entry name" value="FAD/NAD-bd_sf"/>
</dbReference>
<dbReference type="InterPro" id="IPR012132">
    <property type="entry name" value="GMC_OxRdtase"/>
</dbReference>
<dbReference type="InterPro" id="IPR000172">
    <property type="entry name" value="GMC_OxRdtase_N"/>
</dbReference>
<evidence type="ECO:0000313" key="3">
    <source>
        <dbReference type="EMBL" id="AEO53791.1"/>
    </source>
</evidence>
<dbReference type="SUPFAM" id="SSF51905">
    <property type="entry name" value="FAD/NAD(P)-binding domain"/>
    <property type="match status" value="1"/>
</dbReference>
<evidence type="ECO:0000256" key="1">
    <source>
        <dbReference type="ARBA" id="ARBA00010790"/>
    </source>
</evidence>
<dbReference type="AlphaFoldDB" id="G2Q5G0"/>
<dbReference type="eggNOG" id="KOG1238">
    <property type="taxonomic scope" value="Eukaryota"/>
</dbReference>
<feature type="domain" description="Glucose-methanol-choline oxidoreductase N-terminal" evidence="2">
    <location>
        <begin position="2"/>
        <end position="138"/>
    </location>
</feature>
<dbReference type="PANTHER" id="PTHR11552:SF115">
    <property type="entry name" value="DEHYDROGENASE XPTC-RELATED"/>
    <property type="match status" value="1"/>
</dbReference>
<proteinExistence type="inferred from homology"/>
<dbReference type="Proteomes" id="UP000007322">
    <property type="component" value="Chromosome 1"/>
</dbReference>
<dbReference type="VEuPathDB" id="FungiDB:MYCTH_2295595"/>
<dbReference type="KEGG" id="mtm:MYCTH_2295595"/>
<name>G2Q5G0_THET4</name>
<keyword evidence="4" id="KW-1185">Reference proteome</keyword>
<organism evidence="3 4">
    <name type="scientific">Thermothelomyces thermophilus (strain ATCC 42464 / BCRC 31852 / DSM 1799)</name>
    <name type="common">Sporotrichum thermophile</name>
    <dbReference type="NCBI Taxonomy" id="573729"/>
    <lineage>
        <taxon>Eukaryota</taxon>
        <taxon>Fungi</taxon>
        <taxon>Dikarya</taxon>
        <taxon>Ascomycota</taxon>
        <taxon>Pezizomycotina</taxon>
        <taxon>Sordariomycetes</taxon>
        <taxon>Sordariomycetidae</taxon>
        <taxon>Sordariales</taxon>
        <taxon>Chaetomiaceae</taxon>
        <taxon>Thermothelomyces</taxon>
    </lineage>
</organism>
<comment type="similarity">
    <text evidence="1">Belongs to the GMC oxidoreductase family.</text>
</comment>
<dbReference type="HOGENOM" id="CLU_1760047_0_0_1"/>
<dbReference type="Pfam" id="PF00732">
    <property type="entry name" value="GMC_oxred_N"/>
    <property type="match status" value="1"/>
</dbReference>
<dbReference type="OMA" id="YIADNIT"/>
<dbReference type="GO" id="GO:0050660">
    <property type="term" value="F:flavin adenine dinucleotide binding"/>
    <property type="evidence" value="ECO:0007669"/>
    <property type="project" value="InterPro"/>
</dbReference>
<dbReference type="OrthoDB" id="269227at2759"/>
<evidence type="ECO:0000259" key="2">
    <source>
        <dbReference type="Pfam" id="PF00732"/>
    </source>
</evidence>
<reference evidence="3 4" key="1">
    <citation type="journal article" date="2011" name="Nat. Biotechnol.">
        <title>Comparative genomic analysis of the thermophilic biomass-degrading fungi Myceliophthora thermophila and Thielavia terrestris.</title>
        <authorList>
            <person name="Berka R.M."/>
            <person name="Grigoriev I.V."/>
            <person name="Otillar R."/>
            <person name="Salamov A."/>
            <person name="Grimwood J."/>
            <person name="Reid I."/>
            <person name="Ishmael N."/>
            <person name="John T."/>
            <person name="Darmond C."/>
            <person name="Moisan M.-C."/>
            <person name="Henrissat B."/>
            <person name="Coutinho P.M."/>
            <person name="Lombard V."/>
            <person name="Natvig D.O."/>
            <person name="Lindquist E."/>
            <person name="Schmutz J."/>
            <person name="Lucas S."/>
            <person name="Harris P."/>
            <person name="Powlowski J."/>
            <person name="Bellemare A."/>
            <person name="Taylor D."/>
            <person name="Butler G."/>
            <person name="de Vries R.P."/>
            <person name="Allijn I.E."/>
            <person name="van den Brink J."/>
            <person name="Ushinsky S."/>
            <person name="Storms R."/>
            <person name="Powell A.J."/>
            <person name="Paulsen I.T."/>
            <person name="Elbourne L.D.H."/>
            <person name="Baker S.E."/>
            <person name="Magnuson J."/>
            <person name="LaBoissiere S."/>
            <person name="Clutterbuck A.J."/>
            <person name="Martinez D."/>
            <person name="Wogulis M."/>
            <person name="de Leon A.L."/>
            <person name="Rey M.W."/>
            <person name="Tsang A."/>
        </authorList>
    </citation>
    <scope>NUCLEOTIDE SEQUENCE [LARGE SCALE GENOMIC DNA]</scope>
    <source>
        <strain evidence="4">ATCC 42464 / BCRC 31852 / DSM 1799</strain>
    </source>
</reference>
<dbReference type="EMBL" id="CP003002">
    <property type="protein sequence ID" value="AEO53791.1"/>
    <property type="molecule type" value="Genomic_DNA"/>
</dbReference>
<dbReference type="Gene3D" id="3.30.560.10">
    <property type="entry name" value="Glucose Oxidase, domain 3"/>
    <property type="match status" value="1"/>
</dbReference>
<dbReference type="GO" id="GO:0044550">
    <property type="term" value="P:secondary metabolite biosynthetic process"/>
    <property type="evidence" value="ECO:0007669"/>
    <property type="project" value="TreeGrafter"/>
</dbReference>
<dbReference type="InParanoid" id="G2Q5G0"/>
<dbReference type="RefSeq" id="XP_003659036.1">
    <property type="nucleotide sequence ID" value="XM_003658988.1"/>
</dbReference>
<accession>G2Q5G0</accession>
<dbReference type="Gene3D" id="3.50.50.60">
    <property type="entry name" value="FAD/NAD(P)-binding domain"/>
    <property type="match status" value="1"/>
</dbReference>
<evidence type="ECO:0000313" key="4">
    <source>
        <dbReference type="Proteomes" id="UP000007322"/>
    </source>
</evidence>
<gene>
    <name evidence="3" type="ORF">MYCTH_2295595</name>
</gene>
<sequence length="148" mass="16029">MGIQVAEECANGNKEGLCWIPISQHPVTARRSYSDIGHYADVVDSRPNYHLLVKHQVARELYPEGDTKSGPSTVEVRPLDGSPLFNVSVKNEVILSAGVFGTPAILQRSGVGPAPFLRSAKIPLVLDLPRVGSNLHDHSGPVVIWNCK</sequence>
<protein>
    <recommendedName>
        <fullName evidence="2">Glucose-methanol-choline oxidoreductase N-terminal domain-containing protein</fullName>
    </recommendedName>
</protein>
<dbReference type="GO" id="GO:0016614">
    <property type="term" value="F:oxidoreductase activity, acting on CH-OH group of donors"/>
    <property type="evidence" value="ECO:0007669"/>
    <property type="project" value="InterPro"/>
</dbReference>
<dbReference type="GeneID" id="11508905"/>
<dbReference type="PANTHER" id="PTHR11552">
    <property type="entry name" value="GLUCOSE-METHANOL-CHOLINE GMC OXIDOREDUCTASE"/>
    <property type="match status" value="1"/>
</dbReference>